<dbReference type="AlphaFoldDB" id="A0A9N7TY04"/>
<comment type="caution">
    <text evidence="1">The sequence shown here is derived from an EMBL/GenBank/DDBJ whole genome shotgun (WGS) entry which is preliminary data.</text>
</comment>
<dbReference type="EMBL" id="CADEAL010000480">
    <property type="protein sequence ID" value="CAB1420773.1"/>
    <property type="molecule type" value="Genomic_DNA"/>
</dbReference>
<protein>
    <submittedName>
        <fullName evidence="1">Uncharacterized protein</fullName>
    </submittedName>
</protein>
<proteinExistence type="predicted"/>
<evidence type="ECO:0000313" key="1">
    <source>
        <dbReference type="EMBL" id="CAB1420773.1"/>
    </source>
</evidence>
<reference evidence="1" key="1">
    <citation type="submission" date="2020-03" db="EMBL/GenBank/DDBJ databases">
        <authorList>
            <person name="Weist P."/>
        </authorList>
    </citation>
    <scope>NUCLEOTIDE SEQUENCE</scope>
</reference>
<accession>A0A9N7TY04</accession>
<gene>
    <name evidence="1" type="ORF">PLEPLA_LOCUS8648</name>
</gene>
<name>A0A9N7TY04_PLEPL</name>
<organism evidence="1 2">
    <name type="scientific">Pleuronectes platessa</name>
    <name type="common">European plaice</name>
    <dbReference type="NCBI Taxonomy" id="8262"/>
    <lineage>
        <taxon>Eukaryota</taxon>
        <taxon>Metazoa</taxon>
        <taxon>Chordata</taxon>
        <taxon>Craniata</taxon>
        <taxon>Vertebrata</taxon>
        <taxon>Euteleostomi</taxon>
        <taxon>Actinopterygii</taxon>
        <taxon>Neopterygii</taxon>
        <taxon>Teleostei</taxon>
        <taxon>Neoteleostei</taxon>
        <taxon>Acanthomorphata</taxon>
        <taxon>Carangaria</taxon>
        <taxon>Pleuronectiformes</taxon>
        <taxon>Pleuronectoidei</taxon>
        <taxon>Pleuronectidae</taxon>
        <taxon>Pleuronectes</taxon>
    </lineage>
</organism>
<evidence type="ECO:0000313" key="2">
    <source>
        <dbReference type="Proteomes" id="UP001153269"/>
    </source>
</evidence>
<keyword evidence="2" id="KW-1185">Reference proteome</keyword>
<dbReference type="Proteomes" id="UP001153269">
    <property type="component" value="Unassembled WGS sequence"/>
</dbReference>
<sequence>MFGGIPPRSSSISVRELVCNTPYQVCTEARACAQTCVCDHTLTVCILPPASCSVCGHPCECSTAPLPEQAQAARDEASSAWPFPAFLIHFVAPGCVVLAVRAAGGALCVCKLDDMAIVRVWAYMEAPVARRIQPV</sequence>